<proteinExistence type="inferred from homology"/>
<sequence length="284" mass="32509">MKDFIIGGVPEHFNLPWYLTLRDKEYTKEGINLRWKDFSGGTGQMCKALREKQIDMAVILTEGMVRDIINGNQCKIVQVFVKSPLIWGIHVADNSNYKKVKDLKGTQAAISRFGSGSHLMAYVNAENHGWNTEEDLNFTVIKNLDGALEHLPAGNGDYFMWEKFMTKPYVDNGIFRLIGECPTPWPCFVIAVRNDVLENDEDSVRKILDIINITTEDFKEIPEIDVMIAHRYGQKLEDVRTWLSLTEWSQEQLSKSVLKDIQDQLLKLDLITSKMPADAILKNL</sequence>
<evidence type="ECO:0000313" key="6">
    <source>
        <dbReference type="Proteomes" id="UP000271339"/>
    </source>
</evidence>
<dbReference type="Proteomes" id="UP000271339">
    <property type="component" value="Unassembled WGS sequence"/>
</dbReference>
<keyword evidence="3" id="KW-0732">Signal</keyword>
<dbReference type="PANTHER" id="PTHR30024">
    <property type="entry name" value="ALIPHATIC SULFONATES-BINDING PROTEIN-RELATED"/>
    <property type="match status" value="1"/>
</dbReference>
<evidence type="ECO:0000256" key="2">
    <source>
        <dbReference type="ARBA" id="ARBA00010742"/>
    </source>
</evidence>
<reference evidence="5 6" key="1">
    <citation type="submission" date="2018-10" db="EMBL/GenBank/DDBJ databases">
        <title>Genomic Encyclopedia of Archaeal and Bacterial Type Strains, Phase II (KMG-II): from individual species to whole genera.</title>
        <authorList>
            <person name="Goeker M."/>
        </authorList>
    </citation>
    <scope>NUCLEOTIDE SEQUENCE [LARGE SCALE GENOMIC DNA]</scope>
    <source>
        <strain evidence="5 6">DSM 23424</strain>
    </source>
</reference>
<dbReference type="PANTHER" id="PTHR30024:SF47">
    <property type="entry name" value="TAURINE-BINDING PERIPLASMIC PROTEIN"/>
    <property type="match status" value="1"/>
</dbReference>
<dbReference type="CDD" id="cd13637">
    <property type="entry name" value="PBP2_Ca3427_like"/>
    <property type="match status" value="1"/>
</dbReference>
<dbReference type="AlphaFoldDB" id="A0A3L9YWT8"/>
<dbReference type="InterPro" id="IPR054364">
    <property type="entry name" value="Ca3427-like_PBP2"/>
</dbReference>
<dbReference type="GO" id="GO:0042597">
    <property type="term" value="C:periplasmic space"/>
    <property type="evidence" value="ECO:0007669"/>
    <property type="project" value="UniProtKB-SubCell"/>
</dbReference>
<protein>
    <submittedName>
        <fullName evidence="5">ABC-type nitrate/sulfonate/bicarbonate transport system substrate-binding protein</fullName>
    </submittedName>
</protein>
<dbReference type="SUPFAM" id="SSF53850">
    <property type="entry name" value="Periplasmic binding protein-like II"/>
    <property type="match status" value="1"/>
</dbReference>
<evidence type="ECO:0000259" key="4">
    <source>
        <dbReference type="Pfam" id="PF22384"/>
    </source>
</evidence>
<comment type="caution">
    <text evidence="5">The sequence shown here is derived from an EMBL/GenBank/DDBJ whole genome shotgun (WGS) entry which is preliminary data.</text>
</comment>
<keyword evidence="6" id="KW-1185">Reference proteome</keyword>
<evidence type="ECO:0000313" key="5">
    <source>
        <dbReference type="EMBL" id="RMA64260.1"/>
    </source>
</evidence>
<evidence type="ECO:0000256" key="3">
    <source>
        <dbReference type="ARBA" id="ARBA00022729"/>
    </source>
</evidence>
<evidence type="ECO:0000256" key="1">
    <source>
        <dbReference type="ARBA" id="ARBA00004418"/>
    </source>
</evidence>
<feature type="domain" description="Ca3427-like PBP 2" evidence="4">
    <location>
        <begin position="92"/>
        <end position="180"/>
    </location>
</feature>
<organism evidence="5 6">
    <name type="scientific">Ulvibacter antarcticus</name>
    <dbReference type="NCBI Taxonomy" id="442714"/>
    <lineage>
        <taxon>Bacteria</taxon>
        <taxon>Pseudomonadati</taxon>
        <taxon>Bacteroidota</taxon>
        <taxon>Flavobacteriia</taxon>
        <taxon>Flavobacteriales</taxon>
        <taxon>Flavobacteriaceae</taxon>
        <taxon>Ulvibacter</taxon>
    </lineage>
</organism>
<comment type="similarity">
    <text evidence="2">Belongs to the bacterial solute-binding protein SsuA/TauA family.</text>
</comment>
<dbReference type="RefSeq" id="WP_121906723.1">
    <property type="nucleotide sequence ID" value="NZ_REFC01000012.1"/>
</dbReference>
<gene>
    <name evidence="5" type="ORF">BXY75_1133</name>
</gene>
<comment type="subcellular location">
    <subcellularLocation>
        <location evidence="1">Periplasm</location>
    </subcellularLocation>
</comment>
<dbReference type="OrthoDB" id="6191474at2"/>
<dbReference type="Pfam" id="PF22384">
    <property type="entry name" value="PBP2_Ca3427_like"/>
    <property type="match status" value="1"/>
</dbReference>
<name>A0A3L9YWT8_9FLAO</name>
<dbReference type="Gene3D" id="3.40.190.10">
    <property type="entry name" value="Periplasmic binding protein-like II"/>
    <property type="match status" value="2"/>
</dbReference>
<accession>A0A3L9YWT8</accession>
<dbReference type="EMBL" id="REFC01000012">
    <property type="protein sequence ID" value="RMA64260.1"/>
    <property type="molecule type" value="Genomic_DNA"/>
</dbReference>